<comment type="similarity">
    <text evidence="4 5">Belongs to the universal ribosomal protein uS15 family.</text>
</comment>
<keyword evidence="8" id="KW-1185">Reference proteome</keyword>
<keyword evidence="4 6" id="KW-0699">rRNA-binding</keyword>
<dbReference type="GO" id="GO:0006412">
    <property type="term" value="P:translation"/>
    <property type="evidence" value="ECO:0007669"/>
    <property type="project" value="UniProtKB-UniRule"/>
</dbReference>
<dbReference type="InterPro" id="IPR000589">
    <property type="entry name" value="Ribosomal_uS15"/>
</dbReference>
<reference evidence="7 8" key="1">
    <citation type="submission" date="2018-04" db="EMBL/GenBank/DDBJ databases">
        <title>Complete genome uncultured novel isolate.</title>
        <authorList>
            <person name="Merlino G."/>
        </authorList>
    </citation>
    <scope>NUCLEOTIDE SEQUENCE [LARGE SCALE GENOMIC DNA]</scope>
    <source>
        <strain evidence="8">R1DC9</strain>
    </source>
</reference>
<dbReference type="NCBIfam" id="TIGR00952">
    <property type="entry name" value="S15_bact"/>
    <property type="match status" value="1"/>
</dbReference>
<protein>
    <recommendedName>
        <fullName evidence="4">Small ribosomal subunit protein uS15</fullName>
    </recommendedName>
</protein>
<dbReference type="OrthoDB" id="9799262at2"/>
<dbReference type="GO" id="GO:0003735">
    <property type="term" value="F:structural constituent of ribosome"/>
    <property type="evidence" value="ECO:0007669"/>
    <property type="project" value="InterPro"/>
</dbReference>
<keyword evidence="2 4" id="KW-0687">Ribonucleoprotein</keyword>
<comment type="function">
    <text evidence="4 6">One of the primary rRNA binding proteins, it binds directly to 16S rRNA where it helps nucleate assembly of the platform of the 30S subunit by binding and bridging several RNA helices of the 16S rRNA.</text>
</comment>
<dbReference type="PANTHER" id="PTHR23321">
    <property type="entry name" value="RIBOSOMAL PROTEIN S15, BACTERIAL AND ORGANELLAR"/>
    <property type="match status" value="1"/>
</dbReference>
<evidence type="ECO:0000256" key="4">
    <source>
        <dbReference type="HAMAP-Rule" id="MF_01343"/>
    </source>
</evidence>
<dbReference type="PANTHER" id="PTHR23321:SF26">
    <property type="entry name" value="SMALL RIBOSOMAL SUBUNIT PROTEIN US15M"/>
    <property type="match status" value="1"/>
</dbReference>
<dbReference type="SMART" id="SM01387">
    <property type="entry name" value="Ribosomal_S15"/>
    <property type="match status" value="1"/>
</dbReference>
<accession>A0A4D7JJX7</accession>
<evidence type="ECO:0000256" key="3">
    <source>
        <dbReference type="ARBA" id="ARBA00064542"/>
    </source>
</evidence>
<organism evidence="7 8">
    <name type="scientific">Mangrovivirga cuniculi</name>
    <dbReference type="NCBI Taxonomy" id="2715131"/>
    <lineage>
        <taxon>Bacteria</taxon>
        <taxon>Pseudomonadati</taxon>
        <taxon>Bacteroidota</taxon>
        <taxon>Cytophagia</taxon>
        <taxon>Cytophagales</taxon>
        <taxon>Mangrovivirgaceae</taxon>
        <taxon>Mangrovivirga</taxon>
    </lineage>
</organism>
<dbReference type="FunFam" id="1.10.287.10:FF:000002">
    <property type="entry name" value="30S ribosomal protein S15"/>
    <property type="match status" value="1"/>
</dbReference>
<comment type="subunit">
    <text evidence="3 4">Part of the 30S ribosomal subunit. Forms a bridge to the 50S subunit in the 70S ribosome, contacting the 23S rRNA.</text>
</comment>
<dbReference type="InterPro" id="IPR005290">
    <property type="entry name" value="Ribosomal_uS15_bac-type"/>
</dbReference>
<sequence length="91" mass="10922">MYLTKEKKQEIFENHGRLKSKDDTGSAESQIALFTYRITHLTNHLKNNKKDHSTRVGLLRLVGKRRRLLNYLQEIDIERYRAILKELKLRK</sequence>
<dbReference type="HAMAP" id="MF_01343_B">
    <property type="entry name" value="Ribosomal_uS15_B"/>
    <property type="match status" value="1"/>
</dbReference>
<dbReference type="Pfam" id="PF00312">
    <property type="entry name" value="Ribosomal_S15"/>
    <property type="match status" value="1"/>
</dbReference>
<dbReference type="Proteomes" id="UP000298616">
    <property type="component" value="Chromosome"/>
</dbReference>
<dbReference type="Gene3D" id="1.10.287.10">
    <property type="entry name" value="S15/NS1, RNA-binding"/>
    <property type="match status" value="1"/>
</dbReference>
<dbReference type="EMBL" id="CP028923">
    <property type="protein sequence ID" value="QCK15007.1"/>
    <property type="molecule type" value="Genomic_DNA"/>
</dbReference>
<dbReference type="KEGG" id="fpf:DCC35_09750"/>
<dbReference type="GO" id="GO:0019843">
    <property type="term" value="F:rRNA binding"/>
    <property type="evidence" value="ECO:0007669"/>
    <property type="project" value="UniProtKB-UniRule"/>
</dbReference>
<evidence type="ECO:0000256" key="5">
    <source>
        <dbReference type="RuleBase" id="RU003919"/>
    </source>
</evidence>
<dbReference type="CDD" id="cd00353">
    <property type="entry name" value="Ribosomal_S15p_S13e"/>
    <property type="match status" value="1"/>
</dbReference>
<proteinExistence type="inferred from homology"/>
<evidence type="ECO:0000313" key="8">
    <source>
        <dbReference type="Proteomes" id="UP000298616"/>
    </source>
</evidence>
<dbReference type="GO" id="GO:0022627">
    <property type="term" value="C:cytosolic small ribosomal subunit"/>
    <property type="evidence" value="ECO:0007669"/>
    <property type="project" value="TreeGrafter"/>
</dbReference>
<name>A0A4D7JJX7_9BACT</name>
<evidence type="ECO:0000313" key="7">
    <source>
        <dbReference type="EMBL" id="QCK15007.1"/>
    </source>
</evidence>
<dbReference type="InterPro" id="IPR009068">
    <property type="entry name" value="uS15_NS1_RNA-bd_sf"/>
</dbReference>
<dbReference type="AlphaFoldDB" id="A0A4D7JJX7"/>
<comment type="function">
    <text evidence="4">Forms an intersubunit bridge (bridge B4) with the 23S rRNA of the 50S subunit in the ribosome.</text>
</comment>
<dbReference type="Gene3D" id="6.10.250.3130">
    <property type="match status" value="1"/>
</dbReference>
<evidence type="ECO:0000256" key="2">
    <source>
        <dbReference type="ARBA" id="ARBA00023274"/>
    </source>
</evidence>
<dbReference type="SUPFAM" id="SSF47060">
    <property type="entry name" value="S15/NS1 RNA-binding domain"/>
    <property type="match status" value="1"/>
</dbReference>
<dbReference type="RefSeq" id="WP_137090593.1">
    <property type="nucleotide sequence ID" value="NZ_CP028923.1"/>
</dbReference>
<dbReference type="PROSITE" id="PS00362">
    <property type="entry name" value="RIBOSOMAL_S15"/>
    <property type="match status" value="1"/>
</dbReference>
<keyword evidence="4 6" id="KW-0694">RNA-binding</keyword>
<keyword evidence="1 4" id="KW-0689">Ribosomal protein</keyword>
<evidence type="ECO:0000256" key="1">
    <source>
        <dbReference type="ARBA" id="ARBA00022980"/>
    </source>
</evidence>
<gene>
    <name evidence="4" type="primary">rpsO</name>
    <name evidence="7" type="ORF">DCC35_09750</name>
</gene>
<evidence type="ECO:0000256" key="6">
    <source>
        <dbReference type="RuleBase" id="RU004524"/>
    </source>
</evidence>